<dbReference type="PROSITE" id="PS51099">
    <property type="entry name" value="PTS_EIIB_TYPE_2"/>
    <property type="match status" value="1"/>
</dbReference>
<dbReference type="InterPro" id="IPR007737">
    <property type="entry name" value="Mga_HTH"/>
</dbReference>
<reference evidence="9 10" key="1">
    <citation type="submission" date="2016-10" db="EMBL/GenBank/DDBJ databases">
        <authorList>
            <person name="de Groot N.N."/>
        </authorList>
    </citation>
    <scope>NUCLEOTIDE SEQUENCE [LARGE SCALE GENOMIC DNA]</scope>
    <source>
        <strain evidence="9 10">DSM 12271</strain>
    </source>
</reference>
<dbReference type="SUPFAM" id="SSF63520">
    <property type="entry name" value="PTS-regulatory domain, PRD"/>
    <property type="match status" value="1"/>
</dbReference>
<dbReference type="InterPro" id="IPR036634">
    <property type="entry name" value="PRD_sf"/>
</dbReference>
<dbReference type="Pfam" id="PF08279">
    <property type="entry name" value="HTH_11"/>
    <property type="match status" value="1"/>
</dbReference>
<sequence length="643" mass="75141">MISLNKRQIQLSYLLEKKDDYITIDTVSKIFGVSERTIRYDLDSVEKALKKYNITLDRKPRFGVKLNINDSTTIQDIMKEYEFKVYSSDERINIITLILLIEGKTTIEKIADRLGVSKNTIIQDFKSVKDNFKNSNIEIRNRSYHGLSLEGNEIEIRNTFFRLSNDLKENKSINMEEWILTEQGFSKNTALKIISKIEEKINVEYSEIAVEELELITLFIYGRWSNNNYVSYDDDEINNVKNERDFKVIKEVIEDVLKKQIKDEEVYYLRRLFKGSKTTTSEEDFDKTDENKFNAITNEILEELYKVIDISCDEEFDLKKQMARHLKVATYRLKNQLYIDNPMVEEIKYKMSFIYNITEEILKDKEHILGVEFPDTEIAFMTLYFNALFERNISSSFKARVLIVCNGGLATSSLLKARINIMIPEIEIISICRATHVERILKDGNVDFIISTIPLTIKNNLVIQVNPLLELEDTEKIKTAIFEKRYESNCKYLVDKVKLKKSKSLTALIKEEYSRFNEDIRDWKDAISLAAKPLLDHKKIKKQYINEMIRVVEELGTYMVFISEIAFVHAPPEYVIENSISLLTLKSPIDFGNKNTVKVKTIVVLANKEENMNLVNLIDILTKNKNVEEFKMAKSYKDIKNIQ</sequence>
<accession>A0A1I0ZT63</accession>
<dbReference type="Gene3D" id="3.40.50.2300">
    <property type="match status" value="1"/>
</dbReference>
<dbReference type="AlphaFoldDB" id="A0A1I0ZT63"/>
<dbReference type="InterPro" id="IPR013196">
    <property type="entry name" value="HTH_11"/>
</dbReference>
<dbReference type="PROSITE" id="PS51372">
    <property type="entry name" value="PRD_2"/>
    <property type="match status" value="2"/>
</dbReference>
<dbReference type="EMBL" id="FOKI01000025">
    <property type="protein sequence ID" value="SFB28969.1"/>
    <property type="molecule type" value="Genomic_DNA"/>
</dbReference>
<protein>
    <submittedName>
        <fullName evidence="9">Transcriptional antiterminator</fullName>
    </submittedName>
</protein>
<gene>
    <name evidence="9" type="ORF">SAMN04488528_10258</name>
</gene>
<evidence type="ECO:0000256" key="3">
    <source>
        <dbReference type="ARBA" id="ARBA00023015"/>
    </source>
</evidence>
<dbReference type="GO" id="GO:0006355">
    <property type="term" value="P:regulation of DNA-templated transcription"/>
    <property type="evidence" value="ECO:0007669"/>
    <property type="project" value="InterPro"/>
</dbReference>
<dbReference type="Gene3D" id="3.40.930.10">
    <property type="entry name" value="Mannitol-specific EII, Chain A"/>
    <property type="match status" value="1"/>
</dbReference>
<dbReference type="STRING" id="84698.SAMN04488528_10258"/>
<dbReference type="InterPro" id="IPR036388">
    <property type="entry name" value="WH-like_DNA-bd_sf"/>
</dbReference>
<dbReference type="InterPro" id="IPR011608">
    <property type="entry name" value="PRD"/>
</dbReference>
<keyword evidence="10" id="KW-1185">Reference proteome</keyword>
<evidence type="ECO:0000259" key="8">
    <source>
        <dbReference type="PROSITE" id="PS51372"/>
    </source>
</evidence>
<dbReference type="InterPro" id="IPR002178">
    <property type="entry name" value="PTS_EIIA_type-2_dom"/>
</dbReference>
<feature type="domain" description="PTS EIIA type-2" evidence="6">
    <location>
        <begin position="507"/>
        <end position="643"/>
    </location>
</feature>
<organism evidence="9 10">
    <name type="scientific">Clostridium frigidicarnis</name>
    <dbReference type="NCBI Taxonomy" id="84698"/>
    <lineage>
        <taxon>Bacteria</taxon>
        <taxon>Bacillati</taxon>
        <taxon>Bacillota</taxon>
        <taxon>Clostridia</taxon>
        <taxon>Eubacteriales</taxon>
        <taxon>Clostridiaceae</taxon>
        <taxon>Clostridium</taxon>
    </lineage>
</organism>
<dbReference type="Pfam" id="PF00359">
    <property type="entry name" value="PTS_EIIA_2"/>
    <property type="match status" value="1"/>
</dbReference>
<feature type="domain" description="PTS EIIB type-2" evidence="7">
    <location>
        <begin position="399"/>
        <end position="489"/>
    </location>
</feature>
<evidence type="ECO:0000256" key="5">
    <source>
        <dbReference type="ARBA" id="ARBA00023163"/>
    </source>
</evidence>
<keyword evidence="3" id="KW-0805">Transcription regulation</keyword>
<evidence type="ECO:0000256" key="2">
    <source>
        <dbReference type="ARBA" id="ARBA00022737"/>
    </source>
</evidence>
<dbReference type="InterPro" id="IPR013011">
    <property type="entry name" value="PTS_EIIB_2"/>
</dbReference>
<dbReference type="SUPFAM" id="SSF55804">
    <property type="entry name" value="Phoshotransferase/anion transport protein"/>
    <property type="match status" value="1"/>
</dbReference>
<dbReference type="PROSITE" id="PS51094">
    <property type="entry name" value="PTS_EIIA_TYPE_2"/>
    <property type="match status" value="1"/>
</dbReference>
<dbReference type="InterPro" id="IPR016152">
    <property type="entry name" value="PTrfase/Anion_transptr"/>
</dbReference>
<evidence type="ECO:0000256" key="1">
    <source>
        <dbReference type="ARBA" id="ARBA00022679"/>
    </source>
</evidence>
<evidence type="ECO:0000259" key="7">
    <source>
        <dbReference type="PROSITE" id="PS51099"/>
    </source>
</evidence>
<dbReference type="PANTHER" id="PTHR30185:SF18">
    <property type="entry name" value="TRANSCRIPTIONAL REGULATOR MTLR"/>
    <property type="match status" value="1"/>
</dbReference>
<dbReference type="InterPro" id="IPR050661">
    <property type="entry name" value="BglG_antiterminators"/>
</dbReference>
<dbReference type="Gene3D" id="1.10.1790.10">
    <property type="entry name" value="PRD domain"/>
    <property type="match status" value="1"/>
</dbReference>
<proteinExistence type="predicted"/>
<feature type="domain" description="PRD" evidence="8">
    <location>
        <begin position="181"/>
        <end position="283"/>
    </location>
</feature>
<dbReference type="CDD" id="cd05568">
    <property type="entry name" value="PTS_IIB_bgl_like"/>
    <property type="match status" value="1"/>
</dbReference>
<feature type="domain" description="PRD" evidence="8">
    <location>
        <begin position="288"/>
        <end position="395"/>
    </location>
</feature>
<dbReference type="Gene3D" id="1.10.10.10">
    <property type="entry name" value="Winged helix-like DNA-binding domain superfamily/Winged helix DNA-binding domain"/>
    <property type="match status" value="2"/>
</dbReference>
<keyword evidence="1" id="KW-0808">Transferase</keyword>
<keyword evidence="4" id="KW-0010">Activator</keyword>
<evidence type="ECO:0000256" key="4">
    <source>
        <dbReference type="ARBA" id="ARBA00023159"/>
    </source>
</evidence>
<dbReference type="GO" id="GO:0008982">
    <property type="term" value="F:protein-N(PI)-phosphohistidine-sugar phosphotransferase activity"/>
    <property type="evidence" value="ECO:0007669"/>
    <property type="project" value="InterPro"/>
</dbReference>
<dbReference type="Pfam" id="PF05043">
    <property type="entry name" value="Mga"/>
    <property type="match status" value="1"/>
</dbReference>
<name>A0A1I0ZT63_9CLOT</name>
<dbReference type="Proteomes" id="UP000198619">
    <property type="component" value="Unassembled WGS sequence"/>
</dbReference>
<keyword evidence="5" id="KW-0804">Transcription</keyword>
<dbReference type="OrthoDB" id="3175596at2"/>
<evidence type="ECO:0000259" key="6">
    <source>
        <dbReference type="PROSITE" id="PS51094"/>
    </source>
</evidence>
<dbReference type="Pfam" id="PF00874">
    <property type="entry name" value="PRD"/>
    <property type="match status" value="2"/>
</dbReference>
<evidence type="ECO:0000313" key="9">
    <source>
        <dbReference type="EMBL" id="SFB28969.1"/>
    </source>
</evidence>
<dbReference type="RefSeq" id="WP_090042265.1">
    <property type="nucleotide sequence ID" value="NZ_FOKI01000025.1"/>
</dbReference>
<dbReference type="GO" id="GO:0009401">
    <property type="term" value="P:phosphoenolpyruvate-dependent sugar phosphotransferase system"/>
    <property type="evidence" value="ECO:0007669"/>
    <property type="project" value="InterPro"/>
</dbReference>
<keyword evidence="2" id="KW-0677">Repeat</keyword>
<dbReference type="SUPFAM" id="SSF52794">
    <property type="entry name" value="PTS system IIB component-like"/>
    <property type="match status" value="1"/>
</dbReference>
<evidence type="ECO:0000313" key="10">
    <source>
        <dbReference type="Proteomes" id="UP000198619"/>
    </source>
</evidence>
<dbReference type="PANTHER" id="PTHR30185">
    <property type="entry name" value="CRYPTIC BETA-GLUCOSIDE BGL OPERON ANTITERMINATOR"/>
    <property type="match status" value="1"/>
</dbReference>
<dbReference type="InterPro" id="IPR036095">
    <property type="entry name" value="PTS_EIIB-like_sf"/>
</dbReference>